<organism evidence="2 4">
    <name type="scientific">Cercospora beticola</name>
    <name type="common">Sugarbeet leaf spot fungus</name>
    <dbReference type="NCBI Taxonomy" id="122368"/>
    <lineage>
        <taxon>Eukaryota</taxon>
        <taxon>Fungi</taxon>
        <taxon>Dikarya</taxon>
        <taxon>Ascomycota</taxon>
        <taxon>Pezizomycotina</taxon>
        <taxon>Dothideomycetes</taxon>
        <taxon>Dothideomycetidae</taxon>
        <taxon>Mycosphaerellales</taxon>
        <taxon>Mycosphaerellaceae</taxon>
        <taxon>Cercospora</taxon>
    </lineage>
</organism>
<protein>
    <submittedName>
        <fullName evidence="2">Uncharacterized protein</fullName>
    </submittedName>
</protein>
<dbReference type="OrthoDB" id="3632595at2759"/>
<evidence type="ECO:0000313" key="5">
    <source>
        <dbReference type="Proteomes" id="UP001302367"/>
    </source>
</evidence>
<feature type="chain" id="PRO_5013680352" evidence="1">
    <location>
        <begin position="20"/>
        <end position="124"/>
    </location>
</feature>
<dbReference type="Proteomes" id="UP000230605">
    <property type="component" value="Chromosome 2"/>
</dbReference>
<name>A0A2G5I0L3_CERBT</name>
<evidence type="ECO:0000313" key="3">
    <source>
        <dbReference type="EMBL" id="WPA99257.1"/>
    </source>
</evidence>
<evidence type="ECO:0000313" key="2">
    <source>
        <dbReference type="EMBL" id="PIA98336.1"/>
    </source>
</evidence>
<feature type="signal peptide" evidence="1">
    <location>
        <begin position="1"/>
        <end position="19"/>
    </location>
</feature>
<proteinExistence type="predicted"/>
<gene>
    <name evidence="2" type="ORF">CB0940_06607</name>
    <name evidence="3" type="ORF">RHO25_003874</name>
</gene>
<dbReference type="Proteomes" id="UP001302367">
    <property type="component" value="Chromosome 2"/>
</dbReference>
<dbReference type="EMBL" id="LKMD01000102">
    <property type="protein sequence ID" value="PIA98336.1"/>
    <property type="molecule type" value="Genomic_DNA"/>
</dbReference>
<sequence>MQFTTVAFAAAALFPLTLAQLGRAGTSPSEDSIASADYCQCVGSFAFPDESPNQPLTELVCNAFQGNRTDVDGYAQCFGVSPPNSGFSNFCASYGDNGARGARCCSQGQAYKDCHVIIPGINGK</sequence>
<keyword evidence="5" id="KW-1185">Reference proteome</keyword>
<evidence type="ECO:0000313" key="4">
    <source>
        <dbReference type="Proteomes" id="UP000230605"/>
    </source>
</evidence>
<dbReference type="AlphaFoldDB" id="A0A2G5I0L3"/>
<keyword evidence="1" id="KW-0732">Signal</keyword>
<evidence type="ECO:0000256" key="1">
    <source>
        <dbReference type="SAM" id="SignalP"/>
    </source>
</evidence>
<reference evidence="3 5" key="2">
    <citation type="submission" date="2023-09" db="EMBL/GenBank/DDBJ databases">
        <title>Complete-Gapless Cercospora beticola genome.</title>
        <authorList>
            <person name="Wyatt N.A."/>
            <person name="Spanner R.E."/>
            <person name="Bolton M.D."/>
        </authorList>
    </citation>
    <scope>NUCLEOTIDE SEQUENCE [LARGE SCALE GENOMIC DNA]</scope>
    <source>
        <strain evidence="3">Cb09-40</strain>
    </source>
</reference>
<reference evidence="2 4" key="1">
    <citation type="submission" date="2015-10" db="EMBL/GenBank/DDBJ databases">
        <title>The cercosporin biosynthetic gene cluster was horizontally transferred to several fungal lineages and shown to be expanded in Cercospora beticola based on microsynteny with recipient genomes.</title>
        <authorList>
            <person name="De Jonge R."/>
            <person name="Ebert M.K."/>
            <person name="Suttle J.C."/>
            <person name="Jurick Ii W.M."/>
            <person name="Secor G.A."/>
            <person name="Thomma B.P."/>
            <person name="Van De Peer Y."/>
            <person name="Bolton M.D."/>
        </authorList>
    </citation>
    <scope>NUCLEOTIDE SEQUENCE [LARGE SCALE GENOMIC DNA]</scope>
    <source>
        <strain evidence="2 4">09-40</strain>
    </source>
</reference>
<dbReference type="EMBL" id="CP134185">
    <property type="protein sequence ID" value="WPA99257.1"/>
    <property type="molecule type" value="Genomic_DNA"/>
</dbReference>
<accession>A0A2G5I0L3</accession>